<dbReference type="PANTHER" id="PTHR11439">
    <property type="entry name" value="GAG-POL-RELATED RETROTRANSPOSON"/>
    <property type="match status" value="1"/>
</dbReference>
<reference evidence="2" key="1">
    <citation type="journal article" date="2019" name="Sci. Rep.">
        <title>Draft genome of Tanacetum cinerariifolium, the natural source of mosquito coil.</title>
        <authorList>
            <person name="Yamashiro T."/>
            <person name="Shiraishi A."/>
            <person name="Satake H."/>
            <person name="Nakayama K."/>
        </authorList>
    </citation>
    <scope>NUCLEOTIDE SEQUENCE</scope>
</reference>
<protein>
    <submittedName>
        <fullName evidence="2">Retrovirus-related Pol polyprotein from transposon TNT 1-94</fullName>
    </submittedName>
</protein>
<comment type="caution">
    <text evidence="2">The sequence shown here is derived from an EMBL/GenBank/DDBJ whole genome shotgun (WGS) entry which is preliminary data.</text>
</comment>
<sequence>MERRNRTLVEADRTMLIFSCDMLFLWAEAIGIACYTQNHSIIHRRFDKTSYELVNGKKPDISFLHVFGVFCYPKNDHEDIRKLGAKEQHNSKLGLQSMTSEQISSGLDLNYAPSTITSLKPSERDLDILFEVTYDDYIGAQPSAATRTASAARAPQHYEENTVIRNKTRLVVRGYYQEKGIDFEKSFTLVARMEAIRIFLAYAAHKSFTVFLMDMKTAFLHSTLKEDVYVAQPKGFIDVDHLSHVYKLKKALYGLKQAPRAWYDELSKFLLQNHFFKGTIDPMLFIRRYSDDILVNVKEAMTDPAWIDSMQEELFQFKRLDVWVLVHALDNISPFTLKWLFKNNHDEEQTVIRNKSRLVVRGYRQEEGIDFEESFTSVARMEAIRILLAYAAHKSFLVFQMDVKNAFLHGSLKEDVYVCQPEGFIDADHPSHDSGFELTGFSDADYAGCKDTFKSTSGGAQFLDKKMVSWSSKKQDCTPLSTAEAEYVSLSA</sequence>
<dbReference type="AlphaFoldDB" id="A0A6L2N8Y6"/>
<dbReference type="PANTHER" id="PTHR11439:SF483">
    <property type="entry name" value="PEPTIDE SYNTHASE GLIP-LIKE, PUTATIVE (AFU_ORTHOLOGUE AFUA_3G12920)-RELATED"/>
    <property type="match status" value="1"/>
</dbReference>
<feature type="domain" description="Reverse transcriptase Ty1/copia-type" evidence="1">
    <location>
        <begin position="321"/>
        <end position="427"/>
    </location>
</feature>
<accession>A0A6L2N8Y6</accession>
<evidence type="ECO:0000313" key="2">
    <source>
        <dbReference type="EMBL" id="GEU81115.1"/>
    </source>
</evidence>
<dbReference type="SUPFAM" id="SSF56672">
    <property type="entry name" value="DNA/RNA polymerases"/>
    <property type="match status" value="1"/>
</dbReference>
<proteinExistence type="predicted"/>
<name>A0A6L2N8Y6_TANCI</name>
<evidence type="ECO:0000259" key="1">
    <source>
        <dbReference type="Pfam" id="PF07727"/>
    </source>
</evidence>
<dbReference type="Pfam" id="PF07727">
    <property type="entry name" value="RVT_2"/>
    <property type="match status" value="2"/>
</dbReference>
<organism evidence="2">
    <name type="scientific">Tanacetum cinerariifolium</name>
    <name type="common">Dalmatian daisy</name>
    <name type="synonym">Chrysanthemum cinerariifolium</name>
    <dbReference type="NCBI Taxonomy" id="118510"/>
    <lineage>
        <taxon>Eukaryota</taxon>
        <taxon>Viridiplantae</taxon>
        <taxon>Streptophyta</taxon>
        <taxon>Embryophyta</taxon>
        <taxon>Tracheophyta</taxon>
        <taxon>Spermatophyta</taxon>
        <taxon>Magnoliopsida</taxon>
        <taxon>eudicotyledons</taxon>
        <taxon>Gunneridae</taxon>
        <taxon>Pentapetalae</taxon>
        <taxon>asterids</taxon>
        <taxon>campanulids</taxon>
        <taxon>Asterales</taxon>
        <taxon>Asteraceae</taxon>
        <taxon>Asteroideae</taxon>
        <taxon>Anthemideae</taxon>
        <taxon>Anthemidinae</taxon>
        <taxon>Tanacetum</taxon>
    </lineage>
</organism>
<dbReference type="CDD" id="cd09272">
    <property type="entry name" value="RNase_HI_RT_Ty1"/>
    <property type="match status" value="1"/>
</dbReference>
<dbReference type="InterPro" id="IPR013103">
    <property type="entry name" value="RVT_2"/>
</dbReference>
<gene>
    <name evidence="2" type="ORF">Tci_053093</name>
</gene>
<dbReference type="InterPro" id="IPR043502">
    <property type="entry name" value="DNA/RNA_pol_sf"/>
</dbReference>
<feature type="domain" description="Reverse transcriptase Ty1/copia-type" evidence="1">
    <location>
        <begin position="160"/>
        <end position="296"/>
    </location>
</feature>
<dbReference type="SUPFAM" id="SSF53098">
    <property type="entry name" value="Ribonuclease H-like"/>
    <property type="match status" value="1"/>
</dbReference>
<dbReference type="EMBL" id="BKCJ010008212">
    <property type="protein sequence ID" value="GEU81115.1"/>
    <property type="molecule type" value="Genomic_DNA"/>
</dbReference>
<dbReference type="InterPro" id="IPR012337">
    <property type="entry name" value="RNaseH-like_sf"/>
</dbReference>